<gene>
    <name evidence="2" type="ORF">Metli_2042</name>
</gene>
<name>J1ASF9_9EURY</name>
<dbReference type="OrthoDB" id="117814at2157"/>
<sequence length="915" mass="99945">MIGEALAALFCEGGVVEVRALADRFTHSGYFDDLAKCAEAAAALDADPEVRGIYVTLNEVKGALLARRANRVKMRLTRNDPTTSDTDILRRRWLPIDLDPVRPSGVSSTDAEHDAALRKADEIALWLSDRGFPAPIRADSGNGAHLLYRIDLPPDDGGLVKGVLTTLDALFSDEHVTVDTANSNPARIWKLYGTTSRKGDHTPERPHRRARILSAPETAETVSPDLLREIAALLPVEAPAPAKASSPFDLGRWLREHALAVRSTRPWQGGTLYVLEDCPFSGAHHDGAFAIQFSSGAVYAGCHHASCGGGVQRWPELRAMHEPKRQKRQEVSPPPPPPPPAAPAPAPAYRERAMEILQHGDPLRFLLDTFNREHVGDRTVAECLILSIASQAVENTNGLHVAISGNSGKGKTHACNVMLNLLPEIFRLKGTVSNKALYYHDSLRPGTVLLFDDVSLSDDLQEVLKSATTNFKEPIEHRTVTADRQLRVCAIPERCVWWLARVEDPGDDQVMNRMLTVWIDDSKEQDRAVLEHMKRAEATVPDPGESEAVQTARAIWEAVKEEVLPVRIPFARRIHFSAAQNRRNPGMLFDLIKCRARLFFLQRGCDEEGRVIASPDDFAAAVRLYGALNGTAGGQESKMTRNEAAALETIAAMGVSVFTVGQLQEALGISYQQAYRVLQGYVSRGTTYTGLLEKCPAVSVINTTVTEEGCECSVKRHELHFLFDRVRYREWAASPGVWLDDDPDDDSSFQQVFSTCRKKGTGQDGGGSERTEEYNDQGTYIGTSFQQEEGSQGATGDGEEAGVGGCGSRPAESGFSNRQNGDENPDTGENGAGSVFSACRKTPNVGMVLKERAGVLTLPGVLEHTEFSRVSTDLGRCTGCGEGRAVFRSADGRTRLCEGCYARLVRAWNEGRGIA</sequence>
<dbReference type="HOGENOM" id="CLU_013770_0_0_2"/>
<dbReference type="Proteomes" id="UP000005095">
    <property type="component" value="Chromosome"/>
</dbReference>
<feature type="compositionally biased region" description="Gly residues" evidence="1">
    <location>
        <begin position="793"/>
        <end position="807"/>
    </location>
</feature>
<keyword evidence="3" id="KW-1185">Reference proteome</keyword>
<evidence type="ECO:0000256" key="1">
    <source>
        <dbReference type="SAM" id="MobiDB-lite"/>
    </source>
</evidence>
<accession>J1ASF9</accession>
<organism evidence="2 3">
    <name type="scientific">Methanofollis liminatans DSM 4140</name>
    <dbReference type="NCBI Taxonomy" id="28892"/>
    <lineage>
        <taxon>Archaea</taxon>
        <taxon>Methanobacteriati</taxon>
        <taxon>Methanobacteriota</taxon>
        <taxon>Stenosarchaea group</taxon>
        <taxon>Methanomicrobia</taxon>
        <taxon>Methanomicrobiales</taxon>
        <taxon>Methanomicrobiaceae</taxon>
        <taxon>Methanofollis</taxon>
    </lineage>
</organism>
<feature type="region of interest" description="Disordered" evidence="1">
    <location>
        <begin position="322"/>
        <end position="346"/>
    </location>
</feature>
<dbReference type="SUPFAM" id="SSF52540">
    <property type="entry name" value="P-loop containing nucleoside triphosphate hydrolases"/>
    <property type="match status" value="1"/>
</dbReference>
<dbReference type="Gene3D" id="3.40.50.300">
    <property type="entry name" value="P-loop containing nucleotide triphosphate hydrolases"/>
    <property type="match status" value="1"/>
</dbReference>
<feature type="compositionally biased region" description="Pro residues" evidence="1">
    <location>
        <begin position="332"/>
        <end position="346"/>
    </location>
</feature>
<proteinExistence type="predicted"/>
<dbReference type="STRING" id="28892.Metli_2042"/>
<evidence type="ECO:0000313" key="3">
    <source>
        <dbReference type="Proteomes" id="UP000005095"/>
    </source>
</evidence>
<protein>
    <submittedName>
        <fullName evidence="2">Uncharacterized protein</fullName>
    </submittedName>
</protein>
<dbReference type="AlphaFoldDB" id="J1ASF9"/>
<reference evidence="2 3" key="1">
    <citation type="submission" date="2011-08" db="EMBL/GenBank/DDBJ databases">
        <title>The complete genome of Methanofollis liminatans DSM 4140.</title>
        <authorList>
            <consortium name="US DOE Joint Genome Institute (JGI-PGF)"/>
            <person name="Lucas S."/>
            <person name="Han J."/>
            <person name="Lapidus A."/>
            <person name="Bruce D."/>
            <person name="Goodwin L."/>
            <person name="Pitluck S."/>
            <person name="Peters L."/>
            <person name="Kyrpides N."/>
            <person name="Mavromatis K."/>
            <person name="Ivanova N."/>
            <person name="Mikhailova N."/>
            <person name="Lu M."/>
            <person name="Detter J.C."/>
            <person name="Tapia R."/>
            <person name="Han C."/>
            <person name="Land M."/>
            <person name="Hauser L."/>
            <person name="Markowitz V."/>
            <person name="Cheng J.-F."/>
            <person name="Hugenholtz P."/>
            <person name="Woyke T."/>
            <person name="Wu D."/>
            <person name="Spring S."/>
            <person name="Schuler E."/>
            <person name="Brambilla E."/>
            <person name="Klenk H.-P."/>
            <person name="Eisen J.A."/>
        </authorList>
    </citation>
    <scope>NUCLEOTIDE SEQUENCE [LARGE SCALE GENOMIC DNA]</scope>
    <source>
        <strain evidence="2 3">DSM 4140</strain>
    </source>
</reference>
<dbReference type="PATRIC" id="fig|28892.9.peg.2211"/>
<dbReference type="RefSeq" id="WP_004040096.1">
    <property type="nucleotide sequence ID" value="NZ_CM001555.1"/>
</dbReference>
<dbReference type="EMBL" id="CM001555">
    <property type="protein sequence ID" value="EJG07983.1"/>
    <property type="molecule type" value="Genomic_DNA"/>
</dbReference>
<evidence type="ECO:0000313" key="2">
    <source>
        <dbReference type="EMBL" id="EJG07983.1"/>
    </source>
</evidence>
<feature type="region of interest" description="Disordered" evidence="1">
    <location>
        <begin position="787"/>
        <end position="835"/>
    </location>
</feature>
<dbReference type="InterPro" id="IPR027417">
    <property type="entry name" value="P-loop_NTPase"/>
</dbReference>